<dbReference type="AlphaFoldDB" id="F2BFI1"/>
<dbReference type="Proteomes" id="UP000004105">
    <property type="component" value="Unassembled WGS sequence"/>
</dbReference>
<gene>
    <name evidence="1" type="ORF">HMPREF9123_2488</name>
</gene>
<sequence length="56" mass="6452">MAAPHPCPNNKRPSENRKTDFQTASALFGLCRIRRRVCYPETMHAVLVFYGMRPSE</sequence>
<name>F2BFI1_9NEIS</name>
<dbReference type="EMBL" id="AFAY01000049">
    <property type="protein sequence ID" value="EGF08671.1"/>
    <property type="molecule type" value="Genomic_DNA"/>
</dbReference>
<dbReference type="HOGENOM" id="CLU_3009576_0_0_4"/>
<keyword evidence="2" id="KW-1185">Reference proteome</keyword>
<accession>F2BFI1</accession>
<evidence type="ECO:0000313" key="2">
    <source>
        <dbReference type="Proteomes" id="UP000004105"/>
    </source>
</evidence>
<evidence type="ECO:0000313" key="1">
    <source>
        <dbReference type="EMBL" id="EGF08671.1"/>
    </source>
</evidence>
<organism evidence="1 2">
    <name type="scientific">Neisseria bacilliformis ATCC BAA-1200</name>
    <dbReference type="NCBI Taxonomy" id="888742"/>
    <lineage>
        <taxon>Bacteria</taxon>
        <taxon>Pseudomonadati</taxon>
        <taxon>Pseudomonadota</taxon>
        <taxon>Betaproteobacteria</taxon>
        <taxon>Neisseriales</taxon>
        <taxon>Neisseriaceae</taxon>
        <taxon>Neisseria</taxon>
    </lineage>
</organism>
<reference evidence="1 2" key="1">
    <citation type="submission" date="2011-02" db="EMBL/GenBank/DDBJ databases">
        <authorList>
            <person name="Muzny D."/>
            <person name="Qin X."/>
            <person name="Deng J."/>
            <person name="Jiang H."/>
            <person name="Liu Y."/>
            <person name="Qu J."/>
            <person name="Song X.-Z."/>
            <person name="Zhang L."/>
            <person name="Thornton R."/>
            <person name="Coyle M."/>
            <person name="Francisco L."/>
            <person name="Jackson L."/>
            <person name="Javaid M."/>
            <person name="Korchina V."/>
            <person name="Kovar C."/>
            <person name="Mata R."/>
            <person name="Mathew T."/>
            <person name="Ngo R."/>
            <person name="Nguyen L."/>
            <person name="Nguyen N."/>
            <person name="Okwuonu G."/>
            <person name="Ongeri F."/>
            <person name="Pham C."/>
            <person name="Simmons D."/>
            <person name="Wilczek-Boney K."/>
            <person name="Hale W."/>
            <person name="Jakkamsetti A."/>
            <person name="Pham P."/>
            <person name="Ruth R."/>
            <person name="San Lucas F."/>
            <person name="Warren J."/>
            <person name="Zhang J."/>
            <person name="Zhao Z."/>
            <person name="Zhou C."/>
            <person name="Zhu D."/>
            <person name="Lee S."/>
            <person name="Bess C."/>
            <person name="Blankenburg K."/>
            <person name="Forbes L."/>
            <person name="Fu Q."/>
            <person name="Gubbala S."/>
            <person name="Hirani K."/>
            <person name="Jayaseelan J.C."/>
            <person name="Lara F."/>
            <person name="Munidasa M."/>
            <person name="Palculict T."/>
            <person name="Patil S."/>
            <person name="Pu L.-L."/>
            <person name="Saada N."/>
            <person name="Tang L."/>
            <person name="Weissenberger G."/>
            <person name="Zhu Y."/>
            <person name="Hemphill L."/>
            <person name="Shang Y."/>
            <person name="Youmans B."/>
            <person name="Ayvaz T."/>
            <person name="Ross M."/>
            <person name="Santibanez J."/>
            <person name="Aqrawi P."/>
            <person name="Gross S."/>
            <person name="Joshi V."/>
            <person name="Fowler G."/>
            <person name="Nazareth L."/>
            <person name="Reid J."/>
            <person name="Worley K."/>
            <person name="Petrosino J."/>
            <person name="Highlander S."/>
            <person name="Gibbs R."/>
        </authorList>
    </citation>
    <scope>NUCLEOTIDE SEQUENCE [LARGE SCALE GENOMIC DNA]</scope>
    <source>
        <strain evidence="1 2">ATCC BAA-1200</strain>
    </source>
</reference>
<protein>
    <submittedName>
        <fullName evidence="1">Uncharacterized protein</fullName>
    </submittedName>
</protein>
<comment type="caution">
    <text evidence="1">The sequence shown here is derived from an EMBL/GenBank/DDBJ whole genome shotgun (WGS) entry which is preliminary data.</text>
</comment>
<proteinExistence type="predicted"/>